<evidence type="ECO:0000313" key="5">
    <source>
        <dbReference type="Proteomes" id="UP000092461"/>
    </source>
</evidence>
<dbReference type="VEuPathDB" id="VectorBase:LLONM1_008786"/>
<keyword evidence="1 3" id="KW-0347">Helicase</keyword>
<dbReference type="PANTHER" id="PTHR10492:SF57">
    <property type="entry name" value="ATP-DEPENDENT DNA HELICASE"/>
    <property type="match status" value="1"/>
</dbReference>
<dbReference type="SUPFAM" id="SSF52540">
    <property type="entry name" value="P-loop containing nucleoside triphosphate hydrolases"/>
    <property type="match status" value="2"/>
</dbReference>
<reference evidence="5" key="1">
    <citation type="submission" date="2012-05" db="EMBL/GenBank/DDBJ databases">
        <title>Whole Genome Assembly of Lutzomyia longipalpis.</title>
        <authorList>
            <person name="Richards S."/>
            <person name="Qu C."/>
            <person name="Dillon R."/>
            <person name="Worley K."/>
            <person name="Scherer S."/>
            <person name="Batterton M."/>
            <person name="Taylor A."/>
            <person name="Hawes A."/>
            <person name="Hernandez B."/>
            <person name="Kovar C."/>
            <person name="Mandapat C."/>
            <person name="Pham C."/>
            <person name="Qu C."/>
            <person name="Jing C."/>
            <person name="Bess C."/>
            <person name="Bandaranaike D."/>
            <person name="Ngo D."/>
            <person name="Ongeri F."/>
            <person name="Arias F."/>
            <person name="Lara F."/>
            <person name="Weissenberger G."/>
            <person name="Kamau G."/>
            <person name="Han H."/>
            <person name="Shen H."/>
            <person name="Dinh H."/>
            <person name="Khalil I."/>
            <person name="Jones J."/>
            <person name="Shafer J."/>
            <person name="Jayaseelan J."/>
            <person name="Quiroz J."/>
            <person name="Blankenburg K."/>
            <person name="Nguyen L."/>
            <person name="Jackson L."/>
            <person name="Francisco L."/>
            <person name="Tang L.-Y."/>
            <person name="Pu L.-L."/>
            <person name="Perales L."/>
            <person name="Lorensuhewa L."/>
            <person name="Munidasa M."/>
            <person name="Coyle M."/>
            <person name="Taylor M."/>
            <person name="Puazo M."/>
            <person name="Firestine M."/>
            <person name="Scheel M."/>
            <person name="Javaid M."/>
            <person name="Wang M."/>
            <person name="Li M."/>
            <person name="Tabassum N."/>
            <person name="Saada N."/>
            <person name="Osuji N."/>
            <person name="Aqrawi P."/>
            <person name="Fu Q."/>
            <person name="Thornton R."/>
            <person name="Raj R."/>
            <person name="Goodspeed R."/>
            <person name="Mata R."/>
            <person name="Najjar R."/>
            <person name="Gubbala S."/>
            <person name="Lee S."/>
            <person name="Denson S."/>
            <person name="Patil S."/>
            <person name="Macmil S."/>
            <person name="Qi S."/>
            <person name="Matskevitch T."/>
            <person name="Palculict T."/>
            <person name="Mathew T."/>
            <person name="Vee V."/>
            <person name="Velamala V."/>
            <person name="Korchina V."/>
            <person name="Cai W."/>
            <person name="Liu W."/>
            <person name="Dai W."/>
            <person name="Zou X."/>
            <person name="Zhu Y."/>
            <person name="Zhang Y."/>
            <person name="Wu Y.-Q."/>
            <person name="Xin Y."/>
            <person name="Nazarath L."/>
            <person name="Kovar C."/>
            <person name="Han Y."/>
            <person name="Muzny D."/>
            <person name="Gibbs R."/>
        </authorList>
    </citation>
    <scope>NUCLEOTIDE SEQUENCE [LARGE SCALE GENOMIC DNA]</scope>
    <source>
        <strain evidence="5">Jacobina</strain>
    </source>
</reference>
<evidence type="ECO:0000259" key="2">
    <source>
        <dbReference type="Pfam" id="PF05970"/>
    </source>
</evidence>
<keyword evidence="1" id="KW-0227">DNA damage</keyword>
<dbReference type="GO" id="GO:0006310">
    <property type="term" value="P:DNA recombination"/>
    <property type="evidence" value="ECO:0007669"/>
    <property type="project" value="UniProtKB-KW"/>
</dbReference>
<evidence type="ECO:0000313" key="4">
    <source>
        <dbReference type="EnsemblMetazoa" id="LLOJ004670-PA"/>
    </source>
</evidence>
<dbReference type="EMBL" id="AJWK01014627">
    <property type="status" value="NOT_ANNOTATED_CDS"/>
    <property type="molecule type" value="Genomic_DNA"/>
</dbReference>
<sequence>MALIYIEDKALNVNGRNLLDLGLPRENRNIDLRQRNIVQERSYDIVEAFTTIMDNLENNSGGIFYLDAPGGTGKTFVIKLILAKVRQSWKIAIAVASSGIAATLLPGGRTAHSVFRLPLDLAQRSQASCTISKNSGKAKLLRETTLIVWDECTMAHAKALETVDITLKDVRDSNRLMGGILVLLAGDFRQTIPVIRRSTPADELRASLKSSSLWPLVKTLKLKLNMRAQLASEEDTSRFAVQLLQLGERKNLPMIDGLITFPPGFCQIVRNVSDLKARVFENLQDNFANHEWLCERAILAPKNDMVDSVNFEILQSFPGLAYTYKSFD</sequence>
<organism evidence="4 5">
    <name type="scientific">Lutzomyia longipalpis</name>
    <name type="common">Sand fly</name>
    <dbReference type="NCBI Taxonomy" id="7200"/>
    <lineage>
        <taxon>Eukaryota</taxon>
        <taxon>Metazoa</taxon>
        <taxon>Ecdysozoa</taxon>
        <taxon>Arthropoda</taxon>
        <taxon>Hexapoda</taxon>
        <taxon>Insecta</taxon>
        <taxon>Pterygota</taxon>
        <taxon>Neoptera</taxon>
        <taxon>Endopterygota</taxon>
        <taxon>Diptera</taxon>
        <taxon>Nematocera</taxon>
        <taxon>Psychodoidea</taxon>
        <taxon>Psychodidae</taxon>
        <taxon>Lutzomyia</taxon>
        <taxon>Lutzomyia</taxon>
    </lineage>
</organism>
<accession>A0A1B0CJG8</accession>
<dbReference type="VEuPathDB" id="VectorBase:LLOJ004670"/>
<dbReference type="EC" id="5.6.2.3" evidence="1"/>
<protein>
    <recommendedName>
        <fullName evidence="1">ATP-dependent DNA helicase</fullName>
        <ecNumber evidence="1">5.6.2.3</ecNumber>
    </recommendedName>
</protein>
<reference evidence="3" key="2">
    <citation type="journal article" date="2020" name="BMC">
        <title>Leishmania infection induces a limited differential gene expression in the sand fly midgut.</title>
        <authorList>
            <person name="Coutinho-Abreu I.V."/>
            <person name="Serafim T.D."/>
            <person name="Meneses C."/>
            <person name="Kamhawi S."/>
            <person name="Oliveira F."/>
            <person name="Valenzuela J.G."/>
        </authorList>
    </citation>
    <scope>NUCLEOTIDE SEQUENCE</scope>
    <source>
        <strain evidence="3">Jacobina</strain>
        <tissue evidence="3">Midgut</tissue>
    </source>
</reference>
<keyword evidence="1" id="KW-0067">ATP-binding</keyword>
<keyword evidence="1" id="KW-0378">Hydrolase</keyword>
<proteinExistence type="inferred from homology"/>
<dbReference type="AlphaFoldDB" id="A0A1B0CJG8"/>
<evidence type="ECO:0000256" key="1">
    <source>
        <dbReference type="RuleBase" id="RU363044"/>
    </source>
</evidence>
<keyword evidence="5" id="KW-1185">Reference proteome</keyword>
<dbReference type="EMBL" id="GITU01002428">
    <property type="protein sequence ID" value="MBC1171131.1"/>
    <property type="molecule type" value="Transcribed_RNA"/>
</dbReference>
<keyword evidence="1" id="KW-0547">Nucleotide-binding</keyword>
<dbReference type="GO" id="GO:0043139">
    <property type="term" value="F:5'-3' DNA helicase activity"/>
    <property type="evidence" value="ECO:0007669"/>
    <property type="project" value="UniProtKB-EC"/>
</dbReference>
<dbReference type="InterPro" id="IPR027417">
    <property type="entry name" value="P-loop_NTPase"/>
</dbReference>
<dbReference type="Gene3D" id="3.40.50.300">
    <property type="entry name" value="P-loop containing nucleotide triphosphate hydrolases"/>
    <property type="match status" value="1"/>
</dbReference>
<dbReference type="GO" id="GO:0016787">
    <property type="term" value="F:hydrolase activity"/>
    <property type="evidence" value="ECO:0007669"/>
    <property type="project" value="UniProtKB-KW"/>
</dbReference>
<name>A0A1B0CJG8_LUTLO</name>
<dbReference type="EnsemblMetazoa" id="LLOJ004670-RA">
    <property type="protein sequence ID" value="LLOJ004670-PA"/>
    <property type="gene ID" value="LLOJ004670"/>
</dbReference>
<dbReference type="GO" id="GO:0006281">
    <property type="term" value="P:DNA repair"/>
    <property type="evidence" value="ECO:0007669"/>
    <property type="project" value="UniProtKB-KW"/>
</dbReference>
<dbReference type="GO" id="GO:0000723">
    <property type="term" value="P:telomere maintenance"/>
    <property type="evidence" value="ECO:0007669"/>
    <property type="project" value="InterPro"/>
</dbReference>
<comment type="similarity">
    <text evidence="1">Belongs to the helicase family.</text>
</comment>
<keyword evidence="1" id="KW-0233">DNA recombination</keyword>
<keyword evidence="1" id="KW-0234">DNA repair</keyword>
<dbReference type="InterPro" id="IPR010285">
    <property type="entry name" value="DNA_helicase_pif1-like_DEAD"/>
</dbReference>
<feature type="domain" description="DNA helicase Pif1-like DEAD-box helicase" evidence="2">
    <location>
        <begin position="47"/>
        <end position="247"/>
    </location>
</feature>
<dbReference type="GO" id="GO:0005524">
    <property type="term" value="F:ATP binding"/>
    <property type="evidence" value="ECO:0007669"/>
    <property type="project" value="UniProtKB-KW"/>
</dbReference>
<comment type="cofactor">
    <cofactor evidence="1">
        <name>Mg(2+)</name>
        <dbReference type="ChEBI" id="CHEBI:18420"/>
    </cofactor>
</comment>
<reference evidence="4" key="3">
    <citation type="submission" date="2020-05" db="UniProtKB">
        <authorList>
            <consortium name="EnsemblMetazoa"/>
        </authorList>
    </citation>
    <scope>IDENTIFICATION</scope>
    <source>
        <strain evidence="4">Jacobina</strain>
    </source>
</reference>
<comment type="catalytic activity">
    <reaction evidence="1">
        <text>ATP + H2O = ADP + phosphate + H(+)</text>
        <dbReference type="Rhea" id="RHEA:13065"/>
        <dbReference type="ChEBI" id="CHEBI:15377"/>
        <dbReference type="ChEBI" id="CHEBI:15378"/>
        <dbReference type="ChEBI" id="CHEBI:30616"/>
        <dbReference type="ChEBI" id="CHEBI:43474"/>
        <dbReference type="ChEBI" id="CHEBI:456216"/>
        <dbReference type="EC" id="5.6.2.3"/>
    </reaction>
</comment>
<dbReference type="Proteomes" id="UP000092461">
    <property type="component" value="Unassembled WGS sequence"/>
</dbReference>
<dbReference type="Pfam" id="PF05970">
    <property type="entry name" value="PIF1"/>
    <property type="match status" value="1"/>
</dbReference>
<dbReference type="PANTHER" id="PTHR10492">
    <property type="match status" value="1"/>
</dbReference>
<evidence type="ECO:0000313" key="3">
    <source>
        <dbReference type="EMBL" id="MBC1171131.1"/>
    </source>
</evidence>